<proteinExistence type="predicted"/>
<dbReference type="Proteomes" id="UP001234178">
    <property type="component" value="Unassembled WGS sequence"/>
</dbReference>
<name>A0ABR0AVP1_9CRUS</name>
<organism evidence="1 2">
    <name type="scientific">Daphnia magna</name>
    <dbReference type="NCBI Taxonomy" id="35525"/>
    <lineage>
        <taxon>Eukaryota</taxon>
        <taxon>Metazoa</taxon>
        <taxon>Ecdysozoa</taxon>
        <taxon>Arthropoda</taxon>
        <taxon>Crustacea</taxon>
        <taxon>Branchiopoda</taxon>
        <taxon>Diplostraca</taxon>
        <taxon>Cladocera</taxon>
        <taxon>Anomopoda</taxon>
        <taxon>Daphniidae</taxon>
        <taxon>Daphnia</taxon>
    </lineage>
</organism>
<comment type="caution">
    <text evidence="1">The sequence shown here is derived from an EMBL/GenBank/DDBJ whole genome shotgun (WGS) entry which is preliminary data.</text>
</comment>
<gene>
    <name evidence="1" type="ORF">OUZ56_022194</name>
</gene>
<reference evidence="1 2" key="1">
    <citation type="journal article" date="2023" name="Nucleic Acids Res.">
        <title>The hologenome of Daphnia magna reveals possible DNA methylation and microbiome-mediated evolution of the host genome.</title>
        <authorList>
            <person name="Chaturvedi A."/>
            <person name="Li X."/>
            <person name="Dhandapani V."/>
            <person name="Marshall H."/>
            <person name="Kissane S."/>
            <person name="Cuenca-Cambronero M."/>
            <person name="Asole G."/>
            <person name="Calvet F."/>
            <person name="Ruiz-Romero M."/>
            <person name="Marangio P."/>
            <person name="Guigo R."/>
            <person name="Rago D."/>
            <person name="Mirbahai L."/>
            <person name="Eastwood N."/>
            <person name="Colbourne J.K."/>
            <person name="Zhou J."/>
            <person name="Mallon E."/>
            <person name="Orsini L."/>
        </authorList>
    </citation>
    <scope>NUCLEOTIDE SEQUENCE [LARGE SCALE GENOMIC DNA]</scope>
    <source>
        <strain evidence="1">LRV0_1</strain>
    </source>
</reference>
<sequence length="94" mass="10842">MKQHMTYCFRSIVFTKGYHPWLCGWVALEAEDFESISIFENNLFKISIDGSADADWHLAVHLCFFWSRSGNVNAIKHSSEVVHRLTEGSMGHHE</sequence>
<dbReference type="EMBL" id="JAOYFB010000039">
    <property type="protein sequence ID" value="KAK4029188.1"/>
    <property type="molecule type" value="Genomic_DNA"/>
</dbReference>
<evidence type="ECO:0000313" key="1">
    <source>
        <dbReference type="EMBL" id="KAK4029188.1"/>
    </source>
</evidence>
<keyword evidence="2" id="KW-1185">Reference proteome</keyword>
<evidence type="ECO:0000313" key="2">
    <source>
        <dbReference type="Proteomes" id="UP001234178"/>
    </source>
</evidence>
<accession>A0ABR0AVP1</accession>
<protein>
    <submittedName>
        <fullName evidence="1">Uncharacterized protein</fullName>
    </submittedName>
</protein>